<evidence type="ECO:0000313" key="12">
    <source>
        <dbReference type="EnsemblFungi" id="MAPG_11644T0"/>
    </source>
</evidence>
<dbReference type="Gene3D" id="1.20.1250.20">
    <property type="entry name" value="MFS general substrate transporter like domains"/>
    <property type="match status" value="1"/>
</dbReference>
<dbReference type="NCBIfam" id="TIGR00879">
    <property type="entry name" value="SP"/>
    <property type="match status" value="1"/>
</dbReference>
<dbReference type="PANTHER" id="PTHR48022">
    <property type="entry name" value="PLASTIDIC GLUCOSE TRANSPORTER 4"/>
    <property type="match status" value="1"/>
</dbReference>
<feature type="transmembrane region" description="Helical" evidence="9">
    <location>
        <begin position="316"/>
        <end position="336"/>
    </location>
</feature>
<feature type="transmembrane region" description="Helical" evidence="9">
    <location>
        <begin position="12"/>
        <end position="36"/>
    </location>
</feature>
<dbReference type="OrthoDB" id="6339427at2759"/>
<organism evidence="12 13">
    <name type="scientific">Magnaporthiopsis poae (strain ATCC 64411 / 73-15)</name>
    <name type="common">Kentucky bluegrass fungus</name>
    <name type="synonym">Magnaporthe poae</name>
    <dbReference type="NCBI Taxonomy" id="644358"/>
    <lineage>
        <taxon>Eukaryota</taxon>
        <taxon>Fungi</taxon>
        <taxon>Dikarya</taxon>
        <taxon>Ascomycota</taxon>
        <taxon>Pezizomycotina</taxon>
        <taxon>Sordariomycetes</taxon>
        <taxon>Sordariomycetidae</taxon>
        <taxon>Magnaporthales</taxon>
        <taxon>Magnaporthaceae</taxon>
        <taxon>Magnaporthiopsis</taxon>
    </lineage>
</organism>
<evidence type="ECO:0000256" key="1">
    <source>
        <dbReference type="ARBA" id="ARBA00004141"/>
    </source>
</evidence>
<dbReference type="OMA" id="ATDWITN"/>
<dbReference type="EMBL" id="GL876986">
    <property type="protein sequence ID" value="KLU92742.1"/>
    <property type="molecule type" value="Genomic_DNA"/>
</dbReference>
<dbReference type="InterPro" id="IPR050360">
    <property type="entry name" value="MFS_Sugar_Transporters"/>
</dbReference>
<evidence type="ECO:0000256" key="2">
    <source>
        <dbReference type="ARBA" id="ARBA00010992"/>
    </source>
</evidence>
<feature type="region of interest" description="Disordered" evidence="8">
    <location>
        <begin position="513"/>
        <end position="537"/>
    </location>
</feature>
<dbReference type="InterPro" id="IPR020846">
    <property type="entry name" value="MFS_dom"/>
</dbReference>
<keyword evidence="5 9" id="KW-1133">Transmembrane helix</keyword>
<dbReference type="PROSITE" id="PS50850">
    <property type="entry name" value="MFS"/>
    <property type="match status" value="1"/>
</dbReference>
<reference evidence="12" key="4">
    <citation type="journal article" date="2015" name="G3 (Bethesda)">
        <title>Genome sequences of three phytopathogenic species of the Magnaporthaceae family of fungi.</title>
        <authorList>
            <person name="Okagaki L.H."/>
            <person name="Nunes C.C."/>
            <person name="Sailsbery J."/>
            <person name="Clay B."/>
            <person name="Brown D."/>
            <person name="John T."/>
            <person name="Oh Y."/>
            <person name="Young N."/>
            <person name="Fitzgerald M."/>
            <person name="Haas B.J."/>
            <person name="Zeng Q."/>
            <person name="Young S."/>
            <person name="Adiconis X."/>
            <person name="Fan L."/>
            <person name="Levin J.Z."/>
            <person name="Mitchell T.K."/>
            <person name="Okubara P.A."/>
            <person name="Farman M.L."/>
            <person name="Kohn L.M."/>
            <person name="Birren B."/>
            <person name="Ma L.-J."/>
            <person name="Dean R.A."/>
        </authorList>
    </citation>
    <scope>NUCLEOTIDE SEQUENCE</scope>
    <source>
        <strain evidence="12">ATCC 64411 / 73-15</strain>
    </source>
</reference>
<evidence type="ECO:0000256" key="3">
    <source>
        <dbReference type="ARBA" id="ARBA00022448"/>
    </source>
</evidence>
<dbReference type="GO" id="GO:0016020">
    <property type="term" value="C:membrane"/>
    <property type="evidence" value="ECO:0007669"/>
    <property type="project" value="UniProtKB-SubCell"/>
</dbReference>
<reference evidence="11" key="2">
    <citation type="submission" date="2010-05" db="EMBL/GenBank/DDBJ databases">
        <title>The Genome Sequence of Magnaporthe poae strain ATCC 64411.</title>
        <authorList>
            <consortium name="The Broad Institute Genome Sequencing Platform"/>
            <consortium name="Broad Institute Genome Sequencing Center for Infectious Disease"/>
            <person name="Ma L.-J."/>
            <person name="Dead R."/>
            <person name="Young S."/>
            <person name="Zeng Q."/>
            <person name="Koehrsen M."/>
            <person name="Alvarado L."/>
            <person name="Berlin A."/>
            <person name="Chapman S.B."/>
            <person name="Chen Z."/>
            <person name="Freedman E."/>
            <person name="Gellesch M."/>
            <person name="Goldberg J."/>
            <person name="Griggs A."/>
            <person name="Gujja S."/>
            <person name="Heilman E.R."/>
            <person name="Heiman D."/>
            <person name="Hepburn T."/>
            <person name="Howarth C."/>
            <person name="Jen D."/>
            <person name="Larson L."/>
            <person name="Mehta T."/>
            <person name="Neiman D."/>
            <person name="Pearson M."/>
            <person name="Roberts A."/>
            <person name="Saif S."/>
            <person name="Shea T."/>
            <person name="Shenoy N."/>
            <person name="Sisk P."/>
            <person name="Stolte C."/>
            <person name="Sykes S."/>
            <person name="Walk T."/>
            <person name="White J."/>
            <person name="Yandava C."/>
            <person name="Haas B."/>
            <person name="Nusbaum C."/>
            <person name="Birren B."/>
        </authorList>
    </citation>
    <scope>NUCLEOTIDE SEQUENCE</scope>
    <source>
        <strain evidence="11">ATCC 64411</strain>
    </source>
</reference>
<dbReference type="InterPro" id="IPR005828">
    <property type="entry name" value="MFS_sugar_transport-like"/>
</dbReference>
<accession>A0A0C4EFT7</accession>
<dbReference type="InterPro" id="IPR005829">
    <property type="entry name" value="Sugar_transporter_CS"/>
</dbReference>
<dbReference type="PRINTS" id="PR00171">
    <property type="entry name" value="SUGRTRNSPORT"/>
</dbReference>
<evidence type="ECO:0000313" key="13">
    <source>
        <dbReference type="Proteomes" id="UP000011715"/>
    </source>
</evidence>
<keyword evidence="4 9" id="KW-0812">Transmembrane</keyword>
<dbReference type="eggNOG" id="KOG0254">
    <property type="taxonomic scope" value="Eukaryota"/>
</dbReference>
<keyword evidence="13" id="KW-1185">Reference proteome</keyword>
<dbReference type="Pfam" id="PF00083">
    <property type="entry name" value="Sugar_tr"/>
    <property type="match status" value="1"/>
</dbReference>
<dbReference type="PROSITE" id="PS00216">
    <property type="entry name" value="SUGAR_TRANSPORT_1"/>
    <property type="match status" value="1"/>
</dbReference>
<name>A0A0C4EFT7_MAGP6</name>
<feature type="transmembrane region" description="Helical" evidence="9">
    <location>
        <begin position="182"/>
        <end position="203"/>
    </location>
</feature>
<evidence type="ECO:0000256" key="5">
    <source>
        <dbReference type="ARBA" id="ARBA00022989"/>
    </source>
</evidence>
<proteinExistence type="inferred from homology"/>
<evidence type="ECO:0000256" key="9">
    <source>
        <dbReference type="SAM" id="Phobius"/>
    </source>
</evidence>
<comment type="subcellular location">
    <subcellularLocation>
        <location evidence="1">Membrane</location>
        <topology evidence="1">Multi-pass membrane protein</topology>
    </subcellularLocation>
</comment>
<dbReference type="InterPro" id="IPR036259">
    <property type="entry name" value="MFS_trans_sf"/>
</dbReference>
<feature type="transmembrane region" description="Helical" evidence="9">
    <location>
        <begin position="343"/>
        <end position="363"/>
    </location>
</feature>
<dbReference type="VEuPathDB" id="FungiDB:MAPG_11644"/>
<protein>
    <recommendedName>
        <fullName evidence="10">Major facilitator superfamily (MFS) profile domain-containing protein</fullName>
    </recommendedName>
</protein>
<evidence type="ECO:0000313" key="11">
    <source>
        <dbReference type="EMBL" id="KLU92742.1"/>
    </source>
</evidence>
<dbReference type="AlphaFoldDB" id="A0A0C4EFT7"/>
<dbReference type="PROSITE" id="PS51257">
    <property type="entry name" value="PROKAR_LIPOPROTEIN"/>
    <property type="match status" value="1"/>
</dbReference>
<dbReference type="Proteomes" id="UP000011715">
    <property type="component" value="Unassembled WGS sequence"/>
</dbReference>
<keyword evidence="3 7" id="KW-0813">Transport</keyword>
<keyword evidence="6 9" id="KW-0472">Membrane</keyword>
<dbReference type="GO" id="GO:0005351">
    <property type="term" value="F:carbohydrate:proton symporter activity"/>
    <property type="evidence" value="ECO:0007669"/>
    <property type="project" value="TreeGrafter"/>
</dbReference>
<dbReference type="FunFam" id="1.20.1250.20:FF:000061">
    <property type="entry name" value="MFS sugar transporter"/>
    <property type="match status" value="1"/>
</dbReference>
<evidence type="ECO:0000256" key="7">
    <source>
        <dbReference type="RuleBase" id="RU003346"/>
    </source>
</evidence>
<feature type="domain" description="Major facilitator superfamily (MFS) profile" evidence="10">
    <location>
        <begin position="23"/>
        <end position="470"/>
    </location>
</feature>
<sequence length="537" mass="59259">MSSKPLGDRPFFGLRGGWLTLWITIACATDMTLFGYDQAVFSGVIVTHDFLALHGLVSQTSMIATLSAIYAVGCFVGAVVAFSVGERLGRKKTILLGTCIMSVGAVLCTASHSLPQMFVGRIITGVGNGVNTATAPVWQTETSRAAWRGRLVLLEMGMNIVGFCLCNWINYGMSFAGGSVAWRFPLSFQFIFILVLFATVPWLPESPRWLIAHSRHAEALQILGALEGRDADDPFVEAQHREIVFSVEYEREHSVRWRDLAGGRASAAGNTKTIRRLVLGAGTQLMQQFGGINIASYYMPTVFINAVGLSETLARLLSAVAATVYMVFSLGAVTLVEKWGRRGLMMLSTAGQLVSFLAITILLRFAEGGQEDGSGRGPATASIFFFFFYYISFGVGMLGVPWLYPTEINSLPMRTKGAAFATCTNWITNFAIVEITPIGIENIGWRFWIVWTVFNAVFLPVIYFFYPETSNRKLEDMDEYFRSDPRLIVTGDKAAICTARPAHYIEREDEEIRRRAREHANSSPVGLAEDLPEEKKG</sequence>
<feature type="transmembrane region" description="Helical" evidence="9">
    <location>
        <begin position="383"/>
        <end position="405"/>
    </location>
</feature>
<dbReference type="EnsemblFungi" id="MAPG_11644T0">
    <property type="protein sequence ID" value="MAPG_11644T0"/>
    <property type="gene ID" value="MAPG_11644"/>
</dbReference>
<feature type="transmembrane region" description="Helical" evidence="9">
    <location>
        <begin position="445"/>
        <end position="466"/>
    </location>
</feature>
<comment type="similarity">
    <text evidence="2 7">Belongs to the major facilitator superfamily. Sugar transporter (TC 2.A.1.1) family.</text>
</comment>
<dbReference type="EMBL" id="ADBL01002894">
    <property type="status" value="NOT_ANNOTATED_CDS"/>
    <property type="molecule type" value="Genomic_DNA"/>
</dbReference>
<evidence type="ECO:0000256" key="6">
    <source>
        <dbReference type="ARBA" id="ARBA00023136"/>
    </source>
</evidence>
<dbReference type="InterPro" id="IPR003663">
    <property type="entry name" value="Sugar/inositol_transpt"/>
</dbReference>
<dbReference type="SUPFAM" id="SSF103473">
    <property type="entry name" value="MFS general substrate transporter"/>
    <property type="match status" value="1"/>
</dbReference>
<evidence type="ECO:0000259" key="10">
    <source>
        <dbReference type="PROSITE" id="PS50850"/>
    </source>
</evidence>
<feature type="transmembrane region" description="Helical" evidence="9">
    <location>
        <begin position="151"/>
        <end position="170"/>
    </location>
</feature>
<feature type="transmembrane region" description="Helical" evidence="9">
    <location>
        <begin position="56"/>
        <end position="82"/>
    </location>
</feature>
<evidence type="ECO:0000256" key="4">
    <source>
        <dbReference type="ARBA" id="ARBA00022692"/>
    </source>
</evidence>
<evidence type="ECO:0000256" key="8">
    <source>
        <dbReference type="SAM" id="MobiDB-lite"/>
    </source>
</evidence>
<reference evidence="12" key="5">
    <citation type="submission" date="2015-06" db="UniProtKB">
        <authorList>
            <consortium name="EnsemblFungi"/>
        </authorList>
    </citation>
    <scope>IDENTIFICATION</scope>
    <source>
        <strain evidence="12">ATCC 64411</strain>
    </source>
</reference>
<gene>
    <name evidence="11" type="ORF">MAPG_11644</name>
</gene>
<dbReference type="PANTHER" id="PTHR48022:SF26">
    <property type="entry name" value="MAJOR FACILITATOR SUPERFAMILY (MFS) PROFILE DOMAIN-CONTAINING PROTEIN-RELATED"/>
    <property type="match status" value="1"/>
</dbReference>
<reference evidence="13" key="1">
    <citation type="submission" date="2010-05" db="EMBL/GenBank/DDBJ databases">
        <title>The genome sequence of Magnaporthe poae strain ATCC 64411.</title>
        <authorList>
            <person name="Ma L.-J."/>
            <person name="Dead R."/>
            <person name="Young S."/>
            <person name="Zeng Q."/>
            <person name="Koehrsen M."/>
            <person name="Alvarado L."/>
            <person name="Berlin A."/>
            <person name="Chapman S.B."/>
            <person name="Chen Z."/>
            <person name="Freedman E."/>
            <person name="Gellesch M."/>
            <person name="Goldberg J."/>
            <person name="Griggs A."/>
            <person name="Gujja S."/>
            <person name="Heilman E.R."/>
            <person name="Heiman D."/>
            <person name="Hepburn T."/>
            <person name="Howarth C."/>
            <person name="Jen D."/>
            <person name="Larson L."/>
            <person name="Mehta T."/>
            <person name="Neiman D."/>
            <person name="Pearson M."/>
            <person name="Roberts A."/>
            <person name="Saif S."/>
            <person name="Shea T."/>
            <person name="Shenoy N."/>
            <person name="Sisk P."/>
            <person name="Stolte C."/>
            <person name="Sykes S."/>
            <person name="Walk T."/>
            <person name="White J."/>
            <person name="Yandava C."/>
            <person name="Haas B."/>
            <person name="Nusbaum C."/>
            <person name="Birren B."/>
        </authorList>
    </citation>
    <scope>NUCLEOTIDE SEQUENCE [LARGE SCALE GENOMIC DNA]</scope>
    <source>
        <strain evidence="13">ATCC 64411 / 73-15</strain>
    </source>
</reference>
<reference evidence="11" key="3">
    <citation type="submission" date="2011-03" db="EMBL/GenBank/DDBJ databases">
        <title>Annotation of Magnaporthe poae ATCC 64411.</title>
        <authorList>
            <person name="Ma L.-J."/>
            <person name="Dead R."/>
            <person name="Young S.K."/>
            <person name="Zeng Q."/>
            <person name="Gargeya S."/>
            <person name="Fitzgerald M."/>
            <person name="Haas B."/>
            <person name="Abouelleil A."/>
            <person name="Alvarado L."/>
            <person name="Arachchi H.M."/>
            <person name="Berlin A."/>
            <person name="Brown A."/>
            <person name="Chapman S.B."/>
            <person name="Chen Z."/>
            <person name="Dunbar C."/>
            <person name="Freedman E."/>
            <person name="Gearin G."/>
            <person name="Gellesch M."/>
            <person name="Goldberg J."/>
            <person name="Griggs A."/>
            <person name="Gujja S."/>
            <person name="Heiman D."/>
            <person name="Howarth C."/>
            <person name="Larson L."/>
            <person name="Lui A."/>
            <person name="MacDonald P.J.P."/>
            <person name="Mehta T."/>
            <person name="Montmayeur A."/>
            <person name="Murphy C."/>
            <person name="Neiman D."/>
            <person name="Pearson M."/>
            <person name="Priest M."/>
            <person name="Roberts A."/>
            <person name="Saif S."/>
            <person name="Shea T."/>
            <person name="Shenoy N."/>
            <person name="Sisk P."/>
            <person name="Stolte C."/>
            <person name="Sykes S."/>
            <person name="Yandava C."/>
            <person name="Wortman J."/>
            <person name="Nusbaum C."/>
            <person name="Birren B."/>
        </authorList>
    </citation>
    <scope>NUCLEOTIDE SEQUENCE</scope>
    <source>
        <strain evidence="11">ATCC 64411</strain>
    </source>
</reference>
<feature type="transmembrane region" description="Helical" evidence="9">
    <location>
        <begin position="417"/>
        <end position="439"/>
    </location>
</feature>